<comment type="caution">
    <text evidence="1">The sequence shown here is derived from an EMBL/GenBank/DDBJ whole genome shotgun (WGS) entry which is preliminary data.</text>
</comment>
<evidence type="ECO:0000313" key="2">
    <source>
        <dbReference type="Proteomes" id="UP000265703"/>
    </source>
</evidence>
<gene>
    <name evidence="1" type="ORF">C1645_835837</name>
</gene>
<dbReference type="AlphaFoldDB" id="A0A397SI38"/>
<accession>A0A397SI38</accession>
<organism evidence="1 2">
    <name type="scientific">Glomus cerebriforme</name>
    <dbReference type="NCBI Taxonomy" id="658196"/>
    <lineage>
        <taxon>Eukaryota</taxon>
        <taxon>Fungi</taxon>
        <taxon>Fungi incertae sedis</taxon>
        <taxon>Mucoromycota</taxon>
        <taxon>Glomeromycotina</taxon>
        <taxon>Glomeromycetes</taxon>
        <taxon>Glomerales</taxon>
        <taxon>Glomeraceae</taxon>
        <taxon>Glomus</taxon>
    </lineage>
</organism>
<reference evidence="1 2" key="1">
    <citation type="submission" date="2018-06" db="EMBL/GenBank/DDBJ databases">
        <title>Comparative genomics reveals the genomic features of Rhizophagus irregularis, R. cerebriforme, R. diaphanum and Gigaspora rosea, and their symbiotic lifestyle signature.</title>
        <authorList>
            <person name="Morin E."/>
            <person name="San Clemente H."/>
            <person name="Chen E.C.H."/>
            <person name="De La Providencia I."/>
            <person name="Hainaut M."/>
            <person name="Kuo A."/>
            <person name="Kohler A."/>
            <person name="Murat C."/>
            <person name="Tang N."/>
            <person name="Roy S."/>
            <person name="Loubradou J."/>
            <person name="Henrissat B."/>
            <person name="Grigoriev I.V."/>
            <person name="Corradi N."/>
            <person name="Roux C."/>
            <person name="Martin F.M."/>
        </authorList>
    </citation>
    <scope>NUCLEOTIDE SEQUENCE [LARGE SCALE GENOMIC DNA]</scope>
    <source>
        <strain evidence="1 2">DAOM 227022</strain>
    </source>
</reference>
<evidence type="ECO:0000313" key="1">
    <source>
        <dbReference type="EMBL" id="RIA82154.1"/>
    </source>
</evidence>
<dbReference type="Proteomes" id="UP000265703">
    <property type="component" value="Unassembled WGS sequence"/>
</dbReference>
<dbReference type="OrthoDB" id="2308031at2759"/>
<proteinExistence type="predicted"/>
<keyword evidence="2" id="KW-1185">Reference proteome</keyword>
<protein>
    <submittedName>
        <fullName evidence="1">Uncharacterized protein</fullName>
    </submittedName>
</protein>
<sequence>MLIFKIQQSKESEHNNHLKEASSLWANTNYRYYKNADILSINFTRKTDVLRDYCEHIDDLLICYVLNNKIISVQIFQASALLYCHLFDCNEMIDNKPPLCFYAVYCEDRDELSVYFTDDPSTKRLQNIEQKNSQKKTEKNLEKNIS</sequence>
<dbReference type="EMBL" id="QKYT01000700">
    <property type="protein sequence ID" value="RIA82154.1"/>
    <property type="molecule type" value="Genomic_DNA"/>
</dbReference>
<name>A0A397SI38_9GLOM</name>